<evidence type="ECO:0000313" key="3">
    <source>
        <dbReference type="Proteomes" id="UP000775213"/>
    </source>
</evidence>
<keyword evidence="3" id="KW-1185">Reference proteome</keyword>
<dbReference type="Proteomes" id="UP000775213">
    <property type="component" value="Unassembled WGS sequence"/>
</dbReference>
<feature type="region of interest" description="Disordered" evidence="1">
    <location>
        <begin position="90"/>
        <end position="109"/>
    </location>
</feature>
<reference evidence="2 3" key="1">
    <citation type="journal article" date="2021" name="Hortic Res">
        <title>Chromosome-scale assembly of the Dendrobium chrysotoxum genome enhances the understanding of orchid evolution.</title>
        <authorList>
            <person name="Zhang Y."/>
            <person name="Zhang G.Q."/>
            <person name="Zhang D."/>
            <person name="Liu X.D."/>
            <person name="Xu X.Y."/>
            <person name="Sun W.H."/>
            <person name="Yu X."/>
            <person name="Zhu X."/>
            <person name="Wang Z.W."/>
            <person name="Zhao X."/>
            <person name="Zhong W.Y."/>
            <person name="Chen H."/>
            <person name="Yin W.L."/>
            <person name="Huang T."/>
            <person name="Niu S.C."/>
            <person name="Liu Z.J."/>
        </authorList>
    </citation>
    <scope>NUCLEOTIDE SEQUENCE [LARGE SCALE GENOMIC DNA]</scope>
    <source>
        <strain evidence="2">Lindl</strain>
    </source>
</reference>
<dbReference type="AlphaFoldDB" id="A0AAV7GIX3"/>
<name>A0AAV7GIX3_DENCH</name>
<proteinExistence type="predicted"/>
<comment type="caution">
    <text evidence="2">The sequence shown here is derived from an EMBL/GenBank/DDBJ whole genome shotgun (WGS) entry which is preliminary data.</text>
</comment>
<dbReference type="EMBL" id="JAGFBR010000014">
    <property type="protein sequence ID" value="KAH0455679.1"/>
    <property type="molecule type" value="Genomic_DNA"/>
</dbReference>
<protein>
    <submittedName>
        <fullName evidence="2">Uncharacterized protein</fullName>
    </submittedName>
</protein>
<gene>
    <name evidence="2" type="ORF">IEQ34_015711</name>
</gene>
<organism evidence="2 3">
    <name type="scientific">Dendrobium chrysotoxum</name>
    <name type="common">Orchid</name>
    <dbReference type="NCBI Taxonomy" id="161865"/>
    <lineage>
        <taxon>Eukaryota</taxon>
        <taxon>Viridiplantae</taxon>
        <taxon>Streptophyta</taxon>
        <taxon>Embryophyta</taxon>
        <taxon>Tracheophyta</taxon>
        <taxon>Spermatophyta</taxon>
        <taxon>Magnoliopsida</taxon>
        <taxon>Liliopsida</taxon>
        <taxon>Asparagales</taxon>
        <taxon>Orchidaceae</taxon>
        <taxon>Epidendroideae</taxon>
        <taxon>Malaxideae</taxon>
        <taxon>Dendrobiinae</taxon>
        <taxon>Dendrobium</taxon>
    </lineage>
</organism>
<accession>A0AAV7GIX3</accession>
<evidence type="ECO:0000313" key="2">
    <source>
        <dbReference type="EMBL" id="KAH0455679.1"/>
    </source>
</evidence>
<sequence>MENLMESRFGGLKEMMRKLMEMQSKTPLAIPIANPNQNLTEIPLAKSKGKDIEREEFNEESFFQKEPPPRATIRGGSKFLDGRIARREVSGGGVRWPTTMGGISGKGSR</sequence>
<evidence type="ECO:0000256" key="1">
    <source>
        <dbReference type="SAM" id="MobiDB-lite"/>
    </source>
</evidence>